<evidence type="ECO:0000313" key="2">
    <source>
        <dbReference type="EMBL" id="TDP64011.1"/>
    </source>
</evidence>
<proteinExistence type="predicted"/>
<dbReference type="AlphaFoldDB" id="A0A4R6QNG2"/>
<gene>
    <name evidence="2" type="ORF">DES47_104295</name>
</gene>
<dbReference type="SUPFAM" id="SSF53850">
    <property type="entry name" value="Periplasmic binding protein-like II"/>
    <property type="match status" value="1"/>
</dbReference>
<dbReference type="InterPro" id="IPR011972">
    <property type="entry name" value="CHP02285"/>
</dbReference>
<keyword evidence="1" id="KW-0732">Signal</keyword>
<reference evidence="2 3" key="1">
    <citation type="submission" date="2019-03" db="EMBL/GenBank/DDBJ databases">
        <title>Genomic Encyclopedia of Type Strains, Phase IV (KMG-IV): sequencing the most valuable type-strain genomes for metagenomic binning, comparative biology and taxonomic classification.</title>
        <authorList>
            <person name="Goeker M."/>
        </authorList>
    </citation>
    <scope>NUCLEOTIDE SEQUENCE [LARGE SCALE GENOMIC DNA]</scope>
    <source>
        <strain evidence="2 3">DSM 16998</strain>
    </source>
</reference>
<dbReference type="Proteomes" id="UP000295361">
    <property type="component" value="Unassembled WGS sequence"/>
</dbReference>
<dbReference type="InParanoid" id="A0A4R6QNG2"/>
<evidence type="ECO:0000313" key="3">
    <source>
        <dbReference type="Proteomes" id="UP000295361"/>
    </source>
</evidence>
<protein>
    <submittedName>
        <fullName evidence="2">Uncharacterized protein (TIGR02285 family)</fullName>
    </submittedName>
</protein>
<dbReference type="EMBL" id="SNXS01000004">
    <property type="protein sequence ID" value="TDP64011.1"/>
    <property type="molecule type" value="Genomic_DNA"/>
</dbReference>
<dbReference type="NCBIfam" id="TIGR02285">
    <property type="entry name" value="TIGR02285 family protein"/>
    <property type="match status" value="1"/>
</dbReference>
<accession>A0A4R6QNG2</accession>
<name>A0A4R6QNG2_9BURK</name>
<keyword evidence="3" id="KW-1185">Reference proteome</keyword>
<feature type="signal peptide" evidence="1">
    <location>
        <begin position="1"/>
        <end position="29"/>
    </location>
</feature>
<feature type="chain" id="PRO_5020881387" evidence="1">
    <location>
        <begin position="30"/>
        <end position="295"/>
    </location>
</feature>
<evidence type="ECO:0000256" key="1">
    <source>
        <dbReference type="SAM" id="SignalP"/>
    </source>
</evidence>
<comment type="caution">
    <text evidence="2">The sequence shown here is derived from an EMBL/GenBank/DDBJ whole genome shotgun (WGS) entry which is preliminary data.</text>
</comment>
<organism evidence="2 3">
    <name type="scientific">Roseateles toxinivorans</name>
    <dbReference type="NCBI Taxonomy" id="270368"/>
    <lineage>
        <taxon>Bacteria</taxon>
        <taxon>Pseudomonadati</taxon>
        <taxon>Pseudomonadota</taxon>
        <taxon>Betaproteobacteria</taxon>
        <taxon>Burkholderiales</taxon>
        <taxon>Sphaerotilaceae</taxon>
        <taxon>Roseateles</taxon>
    </lineage>
</organism>
<sequence length="295" mass="32642">MFQSAMSGLAKKGRWLVFAAAVLAAPAGASERITWLMPEFALFDGQTRGQSRKGMVEPMADYLIRHWPEAEHEVVIANVKRSWRMIEAGEPACHLVSLRTPEREQLAYFANTHLVPPAQLIVRRAKLAQVPRGPGGEVDLHRLLSEGRLRGALIEGRSYGATLDAQLARRPARSIDLYAPADFGGRLLHMVALGRADFSIDFDFTLQFQRQQSKVLNELVSMPIQGSSELLQSGVACPHTEWGRQTAARVEKLFGTPAGVAALKSIFDLWLTPEARATYGARINADYADRLPSRK</sequence>